<evidence type="ECO:0000313" key="4">
    <source>
        <dbReference type="Proteomes" id="UP000194318"/>
    </source>
</evidence>
<dbReference type="InterPro" id="IPR012341">
    <property type="entry name" value="6hp_glycosidase-like_sf"/>
</dbReference>
<proteinExistence type="predicted"/>
<dbReference type="CDD" id="cd04792">
    <property type="entry name" value="LanM-like"/>
    <property type="match status" value="1"/>
</dbReference>
<feature type="region of interest" description="Disordered" evidence="1">
    <location>
        <begin position="114"/>
        <end position="170"/>
    </location>
</feature>
<evidence type="ECO:0000313" key="3">
    <source>
        <dbReference type="EMBL" id="OSY49869.1"/>
    </source>
</evidence>
<dbReference type="PIRSF" id="PIRSF037228">
    <property type="entry name" value="Lant_mod_RumM"/>
    <property type="match status" value="1"/>
</dbReference>
<dbReference type="AlphaFoldDB" id="A0A1Y2NS11"/>
<dbReference type="GO" id="GO:0031179">
    <property type="term" value="P:peptide modification"/>
    <property type="evidence" value="ECO:0007669"/>
    <property type="project" value="InterPro"/>
</dbReference>
<dbReference type="EMBL" id="MIFZ01000304">
    <property type="protein sequence ID" value="OSY49869.1"/>
    <property type="molecule type" value="Genomic_DNA"/>
</dbReference>
<dbReference type="Proteomes" id="UP000194318">
    <property type="component" value="Unassembled WGS sequence"/>
</dbReference>
<dbReference type="Pfam" id="PF13575">
    <property type="entry name" value="DUF4135"/>
    <property type="match status" value="1"/>
</dbReference>
<feature type="compositionally biased region" description="Basic and acidic residues" evidence="1">
    <location>
        <begin position="137"/>
        <end position="151"/>
    </location>
</feature>
<dbReference type="SMART" id="SM01260">
    <property type="entry name" value="LANC_like"/>
    <property type="match status" value="1"/>
</dbReference>
<dbReference type="InterPro" id="IPR017146">
    <property type="entry name" value="Lanti_2_LanM"/>
</dbReference>
<feature type="compositionally biased region" description="Low complexity" evidence="1">
    <location>
        <begin position="1005"/>
        <end position="1016"/>
    </location>
</feature>
<name>A0A1Y2NS11_STRFR</name>
<evidence type="ECO:0000256" key="1">
    <source>
        <dbReference type="SAM" id="MobiDB-lite"/>
    </source>
</evidence>
<dbReference type="Gene3D" id="1.50.10.10">
    <property type="match status" value="1"/>
</dbReference>
<dbReference type="SUPFAM" id="SSF158745">
    <property type="entry name" value="LanC-like"/>
    <property type="match status" value="2"/>
</dbReference>
<organism evidence="3 4">
    <name type="scientific">Streptomyces fradiae ATCC 10745 = DSM 40063</name>
    <dbReference type="NCBI Taxonomy" id="1319510"/>
    <lineage>
        <taxon>Bacteria</taxon>
        <taxon>Bacillati</taxon>
        <taxon>Actinomycetota</taxon>
        <taxon>Actinomycetes</taxon>
        <taxon>Kitasatosporales</taxon>
        <taxon>Streptomycetaceae</taxon>
        <taxon>Streptomyces</taxon>
    </lineage>
</organism>
<reference evidence="3 4" key="1">
    <citation type="submission" date="2016-09" db="EMBL/GenBank/DDBJ databases">
        <title>Streptomyces fradiae DSM40063, a candidate organism with high potential of specific P450 cytochromes.</title>
        <authorList>
            <person name="Grumaz C."/>
            <person name="Vainshtein Y."/>
            <person name="Kirstahler P."/>
            <person name="Sohn K."/>
        </authorList>
    </citation>
    <scope>NUCLEOTIDE SEQUENCE [LARGE SCALE GENOMIC DNA]</scope>
    <source>
        <strain evidence="3 4">DSM 40063</strain>
    </source>
</reference>
<dbReference type="Pfam" id="PF05147">
    <property type="entry name" value="LANC_like"/>
    <property type="match status" value="2"/>
</dbReference>
<feature type="domain" description="Lantibiotic biosynthesis protein dehydration" evidence="2">
    <location>
        <begin position="275"/>
        <end position="646"/>
    </location>
</feature>
<accession>A0A1Y2NS11</accession>
<comment type="caution">
    <text evidence="3">The sequence shown here is derived from an EMBL/GenBank/DDBJ whole genome shotgun (WGS) entry which is preliminary data.</text>
</comment>
<dbReference type="GO" id="GO:0005975">
    <property type="term" value="P:carbohydrate metabolic process"/>
    <property type="evidence" value="ECO:0007669"/>
    <property type="project" value="InterPro"/>
</dbReference>
<dbReference type="NCBIfam" id="TIGR03897">
    <property type="entry name" value="lanti_2_LanM"/>
    <property type="match status" value="1"/>
</dbReference>
<sequence>MCPAPGSGSFVPVTDTALARETRLGPLPAAWWAPGLTLRERLAAPDAPAAPPAPGARTRVPWGIGDADGFTGRLASLGVGEDTALALAAEPAGRLAARTGKPEWARFVEGALTGRAGESAPGGGTGARDGAADGAYDGERGGGERGGRAHGDGPAGQGAPGGPAGRGETRTAAGADVFAPVLRPLVAAAWAAAAALPGAATALSTVPADTAAARTAFTALLDGRLAHQAARTLVTELHRARDTGLLAGATPEERFASFLDGLRAPGALAALLGRYPVLARMLGETCLHTASATAELLGRYAEDRPAIVAGLCDGADPGPLVRVDLDRGDAHQGGRSVALLRFADGRTVVYKPRPLDQHVLLDRAVAWLNAKAPGLALRTPRTLLRSGHGWMEFIEHRWCRTPLELDRFYRRQGALLALLYALDAVDMHYENVIAQGDQPLLVDAETLLHADLPQAATAGPDPAAEALRVSVHRTCLLPSLLIGDNGALDISGLGGADGEAYPSDGMRWEAAGTDEMRMVRGPVPSAAAQNRPVPEGRPVRHADHRAALLEGFRDAYGTIAAHRDELLGGLLDRWADGRGRLIARPTRLYATLLEESTHPGVLGDALARESVFSLLWSESELDPARQRLVEHEIADLWAGDVPFFAHRPALSAVWTARGTRLDGLLPRPALDAARDKIAAMGEVDRYDQEWIVNATLAVSHANTGTRAPRSELSVRPATPVAPDASRLLSAACGIADEIAARAVHGDGRVNWLGLEEVAPGHWAVLPMGAGLAQGYCGVALFLAELGALAGARRYTDLARRALRPLPGLLAALAGDPGLGAAAGPGALHGLGGVVYAAARLAPLLDEGLYEALPTALGALERATHAEGPGGLDDDPPTGLADGLAGALAAALAAHRTGAAPGAAALARRLAGRLAGAAAKPTGDPGFARGDAGTGWALLRYAAARPAQPAGTSGPAPEPYTSVGTALLRSALTALPRPAGHLTGSAPAGRATGPDRVTGPDRGTGPDRAGAPGADPAGRASGWYAGASGVALAALDALPPAEGALADADHWVRRLDAAGPPADLSLRHGALGELELLAELAGRGHDGARDALTRRTGEVLGGIEQYGHRCGTPGHVPSPGLLTGLSGIGHQLLRLAFPDEVPSVLLLGTRPRG</sequence>
<feature type="region of interest" description="Disordered" evidence="1">
    <location>
        <begin position="976"/>
        <end position="1016"/>
    </location>
</feature>
<dbReference type="InterPro" id="IPR007822">
    <property type="entry name" value="LANC-like"/>
</dbReference>
<dbReference type="InterPro" id="IPR025410">
    <property type="entry name" value="Lant_dehyd"/>
</dbReference>
<feature type="compositionally biased region" description="Gly residues" evidence="1">
    <location>
        <begin position="153"/>
        <end position="165"/>
    </location>
</feature>
<protein>
    <submittedName>
        <fullName evidence="3">Lanthionine synthetase C-like protein</fullName>
    </submittedName>
</protein>
<evidence type="ECO:0000259" key="2">
    <source>
        <dbReference type="Pfam" id="PF13575"/>
    </source>
</evidence>
<gene>
    <name evidence="3" type="ORF">BG846_04484</name>
</gene>